<feature type="compositionally biased region" description="Acidic residues" evidence="6">
    <location>
        <begin position="870"/>
        <end position="880"/>
    </location>
</feature>
<dbReference type="EMBL" id="JAIZPD010000002">
    <property type="protein sequence ID" value="KAH0966911.1"/>
    <property type="molecule type" value="Genomic_DNA"/>
</dbReference>
<keyword evidence="3" id="KW-0843">Virulence</keyword>
<feature type="signal peptide" evidence="7">
    <location>
        <begin position="1"/>
        <end position="25"/>
    </location>
</feature>
<evidence type="ECO:0000256" key="6">
    <source>
        <dbReference type="SAM" id="MobiDB-lite"/>
    </source>
</evidence>
<keyword evidence="9" id="KW-1185">Reference proteome</keyword>
<evidence type="ECO:0000256" key="1">
    <source>
        <dbReference type="ARBA" id="ARBA00022656"/>
    </source>
</evidence>
<evidence type="ECO:0000256" key="4">
    <source>
        <dbReference type="ARBA" id="ARBA00023157"/>
    </source>
</evidence>
<dbReference type="Gene3D" id="3.90.210.10">
    <property type="entry name" value="Heat-Labile Enterotoxin, subunit A"/>
    <property type="match status" value="2"/>
</dbReference>
<reference evidence="8" key="1">
    <citation type="submission" date="2021-09" db="EMBL/GenBank/DDBJ databases">
        <title>A high-quality genome of the endoparasitic fungus Hirsutella rhossiliensis with a comparison of Hirsutella genomes reveals transposable elements contributing to genome size variation.</title>
        <authorList>
            <person name="Lin R."/>
            <person name="Jiao Y."/>
            <person name="Sun X."/>
            <person name="Ling J."/>
            <person name="Xie B."/>
            <person name="Cheng X."/>
        </authorList>
    </citation>
    <scope>NUCLEOTIDE SEQUENCE</scope>
    <source>
        <strain evidence="8">HR02</strain>
    </source>
</reference>
<dbReference type="GeneID" id="68351449"/>
<dbReference type="Proteomes" id="UP000824596">
    <property type="component" value="Unassembled WGS sequence"/>
</dbReference>
<dbReference type="GO" id="GO:0090729">
    <property type="term" value="F:toxin activity"/>
    <property type="evidence" value="ECO:0007669"/>
    <property type="project" value="UniProtKB-KW"/>
</dbReference>
<proteinExistence type="predicted"/>
<evidence type="ECO:0000256" key="2">
    <source>
        <dbReference type="ARBA" id="ARBA00022729"/>
    </source>
</evidence>
<accession>A0A9P8N6K3</accession>
<feature type="coiled-coil region" evidence="5">
    <location>
        <begin position="253"/>
        <end position="280"/>
    </location>
</feature>
<dbReference type="RefSeq" id="XP_044724424.1">
    <property type="nucleotide sequence ID" value="XM_044860791.1"/>
</dbReference>
<comment type="caution">
    <text evidence="8">The sequence shown here is derived from an EMBL/GenBank/DDBJ whole genome shotgun (WGS) entry which is preliminary data.</text>
</comment>
<evidence type="ECO:0000256" key="5">
    <source>
        <dbReference type="SAM" id="Coils"/>
    </source>
</evidence>
<evidence type="ECO:0000313" key="9">
    <source>
        <dbReference type="Proteomes" id="UP000824596"/>
    </source>
</evidence>
<dbReference type="AlphaFoldDB" id="A0A9P8N6K3"/>
<evidence type="ECO:0000256" key="3">
    <source>
        <dbReference type="ARBA" id="ARBA00023026"/>
    </source>
</evidence>
<feature type="compositionally biased region" description="Acidic residues" evidence="6">
    <location>
        <begin position="495"/>
        <end position="512"/>
    </location>
</feature>
<dbReference type="SUPFAM" id="SSF56399">
    <property type="entry name" value="ADP-ribosylation"/>
    <property type="match status" value="2"/>
</dbReference>
<keyword evidence="2 7" id="KW-0732">Signal</keyword>
<keyword evidence="1" id="KW-0800">Toxin</keyword>
<organism evidence="8 9">
    <name type="scientific">Hirsutella rhossiliensis</name>
    <dbReference type="NCBI Taxonomy" id="111463"/>
    <lineage>
        <taxon>Eukaryota</taxon>
        <taxon>Fungi</taxon>
        <taxon>Dikarya</taxon>
        <taxon>Ascomycota</taxon>
        <taxon>Pezizomycotina</taxon>
        <taxon>Sordariomycetes</taxon>
        <taxon>Hypocreomycetidae</taxon>
        <taxon>Hypocreales</taxon>
        <taxon>Ophiocordycipitaceae</taxon>
        <taxon>Hirsutella</taxon>
    </lineage>
</organism>
<gene>
    <name evidence="8" type="ORF">HRG_02320</name>
</gene>
<dbReference type="Pfam" id="PF01375">
    <property type="entry name" value="Enterotoxin_a"/>
    <property type="match status" value="2"/>
</dbReference>
<protein>
    <submittedName>
        <fullName evidence="8">Heat-labile enterotoxin alpha chain domain-containing protein</fullName>
    </submittedName>
</protein>
<feature type="region of interest" description="Disordered" evidence="6">
    <location>
        <begin position="488"/>
        <end position="532"/>
    </location>
</feature>
<evidence type="ECO:0000313" key="8">
    <source>
        <dbReference type="EMBL" id="KAH0966911.1"/>
    </source>
</evidence>
<sequence>MYPRWVRLILSVVLLLRLWASGGLAAPTGEQNRVKVVFRGDTQTPLELEARGGFLPTFLPVPERKYRLSEHLRYNKEDWGAVVSPYISTSAKPESAISYATSRAKTRNIKGGSYLYHIDATPNFFDLARSLTAKYAVKMAESVAEYDALGGIRFDQIRGWQPLPLDISKEKLKEYINDQTKDFVRNDKWVEDKYKETSAGGAEPQLDDLSTEPGNTAYDHAVKFMDRVGSIVGWNGKFPLLEYPDQAERVAAARKAAEEVDAASKRVAEAADMAKQWLEEINKPGTQPQDAIGVAKLVVKAVKEMIKDGKKVAQLSEEQVTISTAKYGDVRRALRRARTEAAEATRMAYTKAAASLREKAQQLSKKKGQELATQATEAARQVRVTKKTASKTLVGKLRALQQATAYLEQEQAKVGLIANEVRAKAILERKPVDPPADMVWAPNRDTAVQTAWEDQSDLKKDVTELMKTVEGLTKEVDLANKAAKKVREFNGAPVEENETTDESDESDEEEEQALQQLPKPQAEPAAPRTNPPRVVFYGDYLWPEEAQQQGGFLPLAGSSHPQASAASLRSHVARGDSLYLAASENLGTALKWATEKAKQTEGFDPVVYAVHASPNMVDVGLTLGEEYANKAEQEFAVAGAIPWSQVMGWVQVPRDYALPEQKVNKDELKEHFKQALGEKKKLFQKNEEYDANKYGQYTANAKPQPQLLDAEEPLDEFASFMNENGAAVGWANKFPVFEAPVHITSDHSRAAKAGNKVAQPHEAGFLEEAWGFIKAHPVAIAMLPAVAAANLIPGLGEAADVAEAAALGADVADAAGVLTESVAVAGTETIGGTAAEVGGTLAADGTAEELGLKEVEEQLARLPEVLTNDLEAEAEAETAEAESASAGRPRVPKTREGKKGTKVAELAP</sequence>
<keyword evidence="5" id="KW-0175">Coiled coil</keyword>
<dbReference type="OrthoDB" id="4928156at2759"/>
<evidence type="ECO:0000256" key="7">
    <source>
        <dbReference type="SAM" id="SignalP"/>
    </source>
</evidence>
<keyword evidence="4" id="KW-1015">Disulfide bond</keyword>
<name>A0A9P8N6K3_9HYPO</name>
<feature type="region of interest" description="Disordered" evidence="6">
    <location>
        <begin position="866"/>
        <end position="908"/>
    </location>
</feature>
<dbReference type="InterPro" id="IPR001144">
    <property type="entry name" value="Enterotoxin_A"/>
</dbReference>
<feature type="chain" id="PRO_5040116733" evidence="7">
    <location>
        <begin position="26"/>
        <end position="908"/>
    </location>
</feature>